<evidence type="ECO:0000256" key="6">
    <source>
        <dbReference type="ARBA" id="ARBA00022989"/>
    </source>
</evidence>
<evidence type="ECO:0000313" key="10">
    <source>
        <dbReference type="Proteomes" id="UP000051213"/>
    </source>
</evidence>
<evidence type="ECO:0000256" key="7">
    <source>
        <dbReference type="ARBA" id="ARBA00023136"/>
    </source>
</evidence>
<feature type="transmembrane region" description="Helical" evidence="8">
    <location>
        <begin position="12"/>
        <end position="32"/>
    </location>
</feature>
<feature type="transmembrane region" description="Helical" evidence="8">
    <location>
        <begin position="307"/>
        <end position="332"/>
    </location>
</feature>
<protein>
    <submittedName>
        <fullName evidence="9">Permease</fullName>
    </submittedName>
</protein>
<dbReference type="Pfam" id="PF01594">
    <property type="entry name" value="AI-2E_transport"/>
    <property type="match status" value="1"/>
</dbReference>
<evidence type="ECO:0000313" key="9">
    <source>
        <dbReference type="EMBL" id="KRO96038.1"/>
    </source>
</evidence>
<feature type="transmembrane region" description="Helical" evidence="8">
    <location>
        <begin position="159"/>
        <end position="177"/>
    </location>
</feature>
<gene>
    <name evidence="9" type="ORF">ABS24_07255</name>
</gene>
<dbReference type="GO" id="GO:0055085">
    <property type="term" value="P:transmembrane transport"/>
    <property type="evidence" value="ECO:0007669"/>
    <property type="project" value="TreeGrafter"/>
</dbReference>
<keyword evidence="3" id="KW-0813">Transport</keyword>
<feature type="transmembrane region" description="Helical" evidence="8">
    <location>
        <begin position="278"/>
        <end position="301"/>
    </location>
</feature>
<reference evidence="9 10" key="1">
    <citation type="submission" date="2015-10" db="EMBL/GenBank/DDBJ databases">
        <title>Metagenome-Assembled Genomes uncover a global brackish microbiome.</title>
        <authorList>
            <person name="Hugerth L.W."/>
            <person name="Larsson J."/>
            <person name="Alneberg J."/>
            <person name="Lindh M.V."/>
            <person name="Legrand C."/>
            <person name="Pinhassi J."/>
            <person name="Andersson A.F."/>
        </authorList>
    </citation>
    <scope>NUCLEOTIDE SEQUENCE [LARGE SCALE GENOMIC DNA]</scope>
    <source>
        <strain evidence="9">BACL26 MAG-121220-bin70</strain>
    </source>
</reference>
<evidence type="ECO:0000256" key="4">
    <source>
        <dbReference type="ARBA" id="ARBA00022475"/>
    </source>
</evidence>
<dbReference type="PANTHER" id="PTHR21716">
    <property type="entry name" value="TRANSMEMBRANE PROTEIN"/>
    <property type="match status" value="1"/>
</dbReference>
<comment type="caution">
    <text evidence="9">The sequence shown here is derived from an EMBL/GenBank/DDBJ whole genome shotgun (WGS) entry which is preliminary data.</text>
</comment>
<evidence type="ECO:0000256" key="1">
    <source>
        <dbReference type="ARBA" id="ARBA00004651"/>
    </source>
</evidence>
<dbReference type="GO" id="GO:0005886">
    <property type="term" value="C:plasma membrane"/>
    <property type="evidence" value="ECO:0007669"/>
    <property type="project" value="UniProtKB-SubCell"/>
</dbReference>
<evidence type="ECO:0000256" key="2">
    <source>
        <dbReference type="ARBA" id="ARBA00009773"/>
    </source>
</evidence>
<feature type="transmembrane region" description="Helical" evidence="8">
    <location>
        <begin position="71"/>
        <end position="92"/>
    </location>
</feature>
<dbReference type="Proteomes" id="UP000051213">
    <property type="component" value="Unassembled WGS sequence"/>
</dbReference>
<comment type="subcellular location">
    <subcellularLocation>
        <location evidence="1">Cell membrane</location>
        <topology evidence="1">Multi-pass membrane protein</topology>
    </subcellularLocation>
</comment>
<evidence type="ECO:0000256" key="8">
    <source>
        <dbReference type="SAM" id="Phobius"/>
    </source>
</evidence>
<dbReference type="PANTHER" id="PTHR21716:SF53">
    <property type="entry name" value="PERMEASE PERM-RELATED"/>
    <property type="match status" value="1"/>
</dbReference>
<keyword evidence="6 8" id="KW-1133">Transmembrane helix</keyword>
<dbReference type="InterPro" id="IPR002549">
    <property type="entry name" value="AI-2E-like"/>
</dbReference>
<comment type="similarity">
    <text evidence="2">Belongs to the autoinducer-2 exporter (AI-2E) (TC 2.A.86) family.</text>
</comment>
<evidence type="ECO:0000256" key="5">
    <source>
        <dbReference type="ARBA" id="ARBA00022692"/>
    </source>
</evidence>
<name>A0A0R2U963_9GAMM</name>
<dbReference type="AlphaFoldDB" id="A0A0R2U963"/>
<keyword evidence="5 8" id="KW-0812">Transmembrane</keyword>
<feature type="transmembrane region" description="Helical" evidence="8">
    <location>
        <begin position="242"/>
        <end position="266"/>
    </location>
</feature>
<keyword evidence="4" id="KW-1003">Cell membrane</keyword>
<accession>A0A0R2U963</accession>
<organism evidence="9 10">
    <name type="scientific">SAR92 bacterium BACL26 MAG-121220-bin70</name>
    <dbReference type="NCBI Taxonomy" id="1655626"/>
    <lineage>
        <taxon>Bacteria</taxon>
        <taxon>Pseudomonadati</taxon>
        <taxon>Pseudomonadota</taxon>
        <taxon>Gammaproteobacteria</taxon>
        <taxon>Cellvibrionales</taxon>
        <taxon>Porticoccaceae</taxon>
        <taxon>SAR92 clade</taxon>
    </lineage>
</organism>
<feature type="transmembrane region" description="Helical" evidence="8">
    <location>
        <begin position="217"/>
        <end position="236"/>
    </location>
</feature>
<evidence type="ECO:0000256" key="3">
    <source>
        <dbReference type="ARBA" id="ARBA00022448"/>
    </source>
</evidence>
<proteinExistence type="inferred from homology"/>
<dbReference type="EMBL" id="LICA01000065">
    <property type="protein sequence ID" value="KRO96038.1"/>
    <property type="molecule type" value="Genomic_DNA"/>
</dbReference>
<feature type="transmembrane region" description="Helical" evidence="8">
    <location>
        <begin position="38"/>
        <end position="59"/>
    </location>
</feature>
<sequence>MTQVLNRWLGRYFGNEEAVLLAVMLLVSLAVMATIGGFLGPVFTALILSFLLQGVVNALQRAGVSPRISMVTSYVLFLLGLVAILVGLVPIVGRQMSLLLAEAPNLISRIQGFLVTLPDRYSAYLTANQFELLSLRISEEIANIAEQILTFSISSFPSLLAVAIYVLLVPVLVFFMLKDRQELFAFMANLLPRRRPVMTIIWSEMNIQIANYVRGKAIEILIVGSLSFGAFLLLGLNYAALLALLVGLSVLIPYIGASVVTLPVLLVGYMQWGYSVEFWWLFFTYGVIQFFDGNVLVPLLFSEVVNLHPIAIIVAVLLFGGIWGFWGLFFAIPLATLVKAVFNAWPEDPSAEEVLED</sequence>
<keyword evidence="7 8" id="KW-0472">Membrane</keyword>